<keyword evidence="3" id="KW-1185">Reference proteome</keyword>
<name>A0AAD6V3N3_9AGAR</name>
<feature type="non-terminal residue" evidence="2">
    <location>
        <position position="1"/>
    </location>
</feature>
<reference evidence="2" key="1">
    <citation type="submission" date="2023-03" db="EMBL/GenBank/DDBJ databases">
        <title>Massive genome expansion in bonnet fungi (Mycena s.s.) driven by repeated elements and novel gene families across ecological guilds.</title>
        <authorList>
            <consortium name="Lawrence Berkeley National Laboratory"/>
            <person name="Harder C.B."/>
            <person name="Miyauchi S."/>
            <person name="Viragh M."/>
            <person name="Kuo A."/>
            <person name="Thoen E."/>
            <person name="Andreopoulos B."/>
            <person name="Lu D."/>
            <person name="Skrede I."/>
            <person name="Drula E."/>
            <person name="Henrissat B."/>
            <person name="Morin E."/>
            <person name="Kohler A."/>
            <person name="Barry K."/>
            <person name="LaButti K."/>
            <person name="Morin E."/>
            <person name="Salamov A."/>
            <person name="Lipzen A."/>
            <person name="Mereny Z."/>
            <person name="Hegedus B."/>
            <person name="Baldrian P."/>
            <person name="Stursova M."/>
            <person name="Weitz H."/>
            <person name="Taylor A."/>
            <person name="Grigoriev I.V."/>
            <person name="Nagy L.G."/>
            <person name="Martin F."/>
            <person name="Kauserud H."/>
        </authorList>
    </citation>
    <scope>NUCLEOTIDE SEQUENCE</scope>
    <source>
        <strain evidence="2">9144</strain>
    </source>
</reference>
<feature type="domain" description="Argonaute linker 1" evidence="1">
    <location>
        <begin position="93"/>
        <end position="146"/>
    </location>
</feature>
<dbReference type="SMART" id="SM01163">
    <property type="entry name" value="DUF1785"/>
    <property type="match status" value="1"/>
</dbReference>
<protein>
    <recommendedName>
        <fullName evidence="1">Argonaute linker 1 domain-containing protein</fullName>
    </recommendedName>
</protein>
<dbReference type="Proteomes" id="UP001219525">
    <property type="component" value="Unassembled WGS sequence"/>
</dbReference>
<dbReference type="EMBL" id="JARJCW010000059">
    <property type="protein sequence ID" value="KAJ7201437.1"/>
    <property type="molecule type" value="Genomic_DNA"/>
</dbReference>
<gene>
    <name evidence="2" type="ORF">GGX14DRAFT_371505</name>
</gene>
<dbReference type="InterPro" id="IPR032474">
    <property type="entry name" value="Argonaute_N"/>
</dbReference>
<evidence type="ECO:0000313" key="2">
    <source>
        <dbReference type="EMBL" id="KAJ7201437.1"/>
    </source>
</evidence>
<accession>A0AAD6V3N3</accession>
<dbReference type="SUPFAM" id="SSF101690">
    <property type="entry name" value="PAZ domain"/>
    <property type="match status" value="1"/>
</dbReference>
<evidence type="ECO:0000259" key="1">
    <source>
        <dbReference type="SMART" id="SM01163"/>
    </source>
</evidence>
<comment type="caution">
    <text evidence="2">The sequence shown here is derived from an EMBL/GenBank/DDBJ whole genome shotgun (WGS) entry which is preliminary data.</text>
</comment>
<sequence>HDHSAKLIAAKKLPQPLAIRVPFYDEDEDPPARGSKGYKEYTVTITYTLSLDMQALKNYLTGDIQYRTYDIMPLLSAMNIILAAHPNRPGGGIMVGRNRFFFPSSERPVSLGGALEAFRGFYSSVRPSHNQLMVNVNGTNTNFIIFISY</sequence>
<dbReference type="InterPro" id="IPR014811">
    <property type="entry name" value="ArgoL1"/>
</dbReference>
<dbReference type="AlphaFoldDB" id="A0AAD6V3N3"/>
<evidence type="ECO:0000313" key="3">
    <source>
        <dbReference type="Proteomes" id="UP001219525"/>
    </source>
</evidence>
<organism evidence="2 3">
    <name type="scientific">Mycena pura</name>
    <dbReference type="NCBI Taxonomy" id="153505"/>
    <lineage>
        <taxon>Eukaryota</taxon>
        <taxon>Fungi</taxon>
        <taxon>Dikarya</taxon>
        <taxon>Basidiomycota</taxon>
        <taxon>Agaricomycotina</taxon>
        <taxon>Agaricomycetes</taxon>
        <taxon>Agaricomycetidae</taxon>
        <taxon>Agaricales</taxon>
        <taxon>Marasmiineae</taxon>
        <taxon>Mycenaceae</taxon>
        <taxon>Mycena</taxon>
    </lineage>
</organism>
<dbReference type="InterPro" id="IPR036085">
    <property type="entry name" value="PAZ_dom_sf"/>
</dbReference>
<dbReference type="Pfam" id="PF08699">
    <property type="entry name" value="ArgoL1"/>
    <property type="match status" value="1"/>
</dbReference>
<proteinExistence type="predicted"/>
<dbReference type="Pfam" id="PF16486">
    <property type="entry name" value="ArgoN"/>
    <property type="match status" value="1"/>
</dbReference>